<dbReference type="Proteomes" id="UP000305874">
    <property type="component" value="Unassembled WGS sequence"/>
</dbReference>
<dbReference type="EMBL" id="PNCG01000620">
    <property type="protein sequence ID" value="TMP75907.1"/>
    <property type="molecule type" value="Genomic_DNA"/>
</dbReference>
<feature type="non-terminal residue" evidence="5">
    <location>
        <position position="1"/>
    </location>
</feature>
<keyword evidence="1" id="KW-0479">Metal-binding</keyword>
<dbReference type="GO" id="GO:0003994">
    <property type="term" value="F:aconitate hydratase activity"/>
    <property type="evidence" value="ECO:0007669"/>
    <property type="project" value="UniProtKB-EC"/>
</dbReference>
<dbReference type="PANTHER" id="PTHR43160:SF4">
    <property type="entry name" value="ACONITATE HYDRATASE B"/>
    <property type="match status" value="1"/>
</dbReference>
<evidence type="ECO:0000256" key="2">
    <source>
        <dbReference type="ARBA" id="ARBA00023004"/>
    </source>
</evidence>
<dbReference type="GO" id="GO:0006099">
    <property type="term" value="P:tricarboxylic acid cycle"/>
    <property type="evidence" value="ECO:0007669"/>
    <property type="project" value="TreeGrafter"/>
</dbReference>
<feature type="domain" description="Aconitase/3-isopropylmalate dehydratase large subunit alpha/beta/alpha" evidence="4">
    <location>
        <begin position="3"/>
        <end position="57"/>
    </location>
</feature>
<evidence type="ECO:0000313" key="6">
    <source>
        <dbReference type="Proteomes" id="UP000305874"/>
    </source>
</evidence>
<dbReference type="SUPFAM" id="SSF53732">
    <property type="entry name" value="Aconitase iron-sulfur domain"/>
    <property type="match status" value="1"/>
</dbReference>
<keyword evidence="2" id="KW-0408">Iron</keyword>
<dbReference type="GO" id="GO:0046872">
    <property type="term" value="F:metal ion binding"/>
    <property type="evidence" value="ECO:0007669"/>
    <property type="project" value="UniProtKB-KW"/>
</dbReference>
<dbReference type="InterPro" id="IPR015931">
    <property type="entry name" value="Acnase/IPM_dHydase_lsu_aba_1/3"/>
</dbReference>
<dbReference type="GO" id="GO:0005829">
    <property type="term" value="C:cytosol"/>
    <property type="evidence" value="ECO:0007669"/>
    <property type="project" value="TreeGrafter"/>
</dbReference>
<reference evidence="6" key="2">
    <citation type="submission" date="2019-06" db="EMBL/GenBank/DDBJ databases">
        <title>Co-occurence of chitin degradation, pigmentation and bioactivity in marine Pseudoalteromonas.</title>
        <authorList>
            <person name="Sonnenschein E.C."/>
            <person name="Bech P.K."/>
        </authorList>
    </citation>
    <scope>NUCLEOTIDE SEQUENCE [LARGE SCALE GENOMIC DNA]</scope>
    <source>
        <strain evidence="6">S2897</strain>
    </source>
</reference>
<dbReference type="InterPro" id="IPR050926">
    <property type="entry name" value="Aconitase/IPM_isomerase"/>
</dbReference>
<protein>
    <submittedName>
        <fullName evidence="5">Aconitate hydratase B</fullName>
        <ecNumber evidence="5">4.2.1.3</ecNumber>
    </submittedName>
</protein>
<comment type="caution">
    <text evidence="5">The sequence shown here is derived from an EMBL/GenBank/DDBJ whole genome shotgun (WGS) entry which is preliminary data.</text>
</comment>
<gene>
    <name evidence="5" type="ORF">CWC05_21760</name>
</gene>
<dbReference type="RefSeq" id="WP_249364461.1">
    <property type="nucleotide sequence ID" value="NZ_PNCG01000620.1"/>
</dbReference>
<evidence type="ECO:0000256" key="3">
    <source>
        <dbReference type="ARBA" id="ARBA00023014"/>
    </source>
</evidence>
<keyword evidence="3" id="KW-0411">Iron-sulfur</keyword>
<accession>A0A5S3YM67</accession>
<organism evidence="5 6">
    <name type="scientific">Pseudoalteromonas ruthenica</name>
    <dbReference type="NCBI Taxonomy" id="151081"/>
    <lineage>
        <taxon>Bacteria</taxon>
        <taxon>Pseudomonadati</taxon>
        <taxon>Pseudomonadota</taxon>
        <taxon>Gammaproteobacteria</taxon>
        <taxon>Alteromonadales</taxon>
        <taxon>Pseudoalteromonadaceae</taxon>
        <taxon>Pseudoalteromonas</taxon>
    </lineage>
</organism>
<dbReference type="GO" id="GO:0019629">
    <property type="term" value="P:propionate catabolic process, 2-methylcitrate cycle"/>
    <property type="evidence" value="ECO:0007669"/>
    <property type="project" value="TreeGrafter"/>
</dbReference>
<dbReference type="InterPro" id="IPR036008">
    <property type="entry name" value="Aconitase_4Fe-4S_dom"/>
</dbReference>
<evidence type="ECO:0000313" key="5">
    <source>
        <dbReference type="EMBL" id="TMP75907.1"/>
    </source>
</evidence>
<proteinExistence type="predicted"/>
<dbReference type="EC" id="4.2.1.3" evidence="5"/>
<dbReference type="PANTHER" id="PTHR43160">
    <property type="entry name" value="ACONITATE HYDRATASE B"/>
    <property type="match status" value="1"/>
</dbReference>
<reference evidence="5 6" key="1">
    <citation type="submission" date="2017-12" db="EMBL/GenBank/DDBJ databases">
        <authorList>
            <person name="Paulsen S."/>
            <person name="Gram L.K."/>
        </authorList>
    </citation>
    <scope>NUCLEOTIDE SEQUENCE [LARGE SCALE GENOMIC DNA]</scope>
    <source>
        <strain evidence="5 6">S2897</strain>
    </source>
</reference>
<name>A0A5S3YM67_9GAMM</name>
<dbReference type="GO" id="GO:0047456">
    <property type="term" value="F:2-methylisocitrate dehydratase activity"/>
    <property type="evidence" value="ECO:0007669"/>
    <property type="project" value="TreeGrafter"/>
</dbReference>
<dbReference type="InterPro" id="IPR001030">
    <property type="entry name" value="Acoase/IPM_deHydtase_lsu_aba"/>
</dbReference>
<dbReference type="AlphaFoldDB" id="A0A5S3YM67"/>
<dbReference type="GO" id="GO:0051539">
    <property type="term" value="F:4 iron, 4 sulfur cluster binding"/>
    <property type="evidence" value="ECO:0007669"/>
    <property type="project" value="TreeGrafter"/>
</dbReference>
<evidence type="ECO:0000259" key="4">
    <source>
        <dbReference type="Pfam" id="PF00330"/>
    </source>
</evidence>
<evidence type="ECO:0000256" key="1">
    <source>
        <dbReference type="ARBA" id="ARBA00022723"/>
    </source>
</evidence>
<sequence length="104" mass="11222">ARIETPGCSLCMGNQARVADKATVVSTSTRNFPNRLGTGANVFLASAELAAVAAIIGKLPTPAEYQDYAQKINATAADTYRYLNFHKMPQYTQKADEVIIQQAV</sequence>
<keyword evidence="5" id="KW-0456">Lyase</keyword>
<dbReference type="Gene3D" id="3.30.499.10">
    <property type="entry name" value="Aconitase, domain 3"/>
    <property type="match status" value="1"/>
</dbReference>
<dbReference type="Pfam" id="PF00330">
    <property type="entry name" value="Aconitase"/>
    <property type="match status" value="1"/>
</dbReference>